<feature type="region of interest" description="Disordered" evidence="1">
    <location>
        <begin position="45"/>
        <end position="75"/>
    </location>
</feature>
<dbReference type="HOGENOM" id="CLU_037980_1_0_1"/>
<protein>
    <recommendedName>
        <fullName evidence="5">Adhesin domain-containing protein</fullName>
    </recommendedName>
</protein>
<dbReference type="EMBL" id="KN831962">
    <property type="protein sequence ID" value="KIO06839.1"/>
    <property type="molecule type" value="Genomic_DNA"/>
</dbReference>
<reference evidence="4" key="2">
    <citation type="submission" date="2015-01" db="EMBL/GenBank/DDBJ databases">
        <title>Evolutionary Origins and Diversification of the Mycorrhizal Mutualists.</title>
        <authorList>
            <consortium name="DOE Joint Genome Institute"/>
            <consortium name="Mycorrhizal Genomics Consortium"/>
            <person name="Kohler A."/>
            <person name="Kuo A."/>
            <person name="Nagy L.G."/>
            <person name="Floudas D."/>
            <person name="Copeland A."/>
            <person name="Barry K.W."/>
            <person name="Cichocki N."/>
            <person name="Veneault-Fourrey C."/>
            <person name="LaButti K."/>
            <person name="Lindquist E.A."/>
            <person name="Lipzen A."/>
            <person name="Lundell T."/>
            <person name="Morin E."/>
            <person name="Murat C."/>
            <person name="Riley R."/>
            <person name="Ohm R."/>
            <person name="Sun H."/>
            <person name="Tunlid A."/>
            <person name="Henrissat B."/>
            <person name="Grigoriev I.V."/>
            <person name="Hibbett D.S."/>
            <person name="Martin F."/>
        </authorList>
    </citation>
    <scope>NUCLEOTIDE SEQUENCE [LARGE SCALE GENOMIC DNA]</scope>
    <source>
        <strain evidence="4">Marx 270</strain>
    </source>
</reference>
<sequence>MIIISDTKQEPSAGNQVSNATTAAGAGAAASIQNPATQIREAADAFSSHPVPGAPQPPPKYRPQPRHQSRSLLSTTTTPAYRRSPFCRFAKAFSIAFALYLLIITAARSTIYMAFRSHRSSGPMVGVPNPEDGTILHRIDSANWAHYESNPTWPTPPRPQFNYPYGAQTTFMLPIDANSLYLIARGAYQHGKVKLKQSDSVESGSVRVDVRAAYYDQRALARVTLCKFSRTDNEHGIGIYTPQLGWTDNYKDQVQFLVTFTFPVAPIPGVPLHIKRFDADTSQFSYSVGDLWESMLFGDVVLGTSNSHINVTSIALKNGSFRSSNGYIAGHYNASGSLKLTTSNGKIKATVSLLSERTLATELDMQTTNRYAAAH</sequence>
<keyword evidence="2" id="KW-0472">Membrane</keyword>
<feature type="transmembrane region" description="Helical" evidence="2">
    <location>
        <begin position="92"/>
        <end position="115"/>
    </location>
</feature>
<keyword evidence="2" id="KW-0812">Transmembrane</keyword>
<dbReference type="OrthoDB" id="5570013at2759"/>
<evidence type="ECO:0000256" key="1">
    <source>
        <dbReference type="SAM" id="MobiDB-lite"/>
    </source>
</evidence>
<evidence type="ECO:0000313" key="3">
    <source>
        <dbReference type="EMBL" id="KIO06839.1"/>
    </source>
</evidence>
<organism evidence="3 4">
    <name type="scientific">Pisolithus tinctorius Marx 270</name>
    <dbReference type="NCBI Taxonomy" id="870435"/>
    <lineage>
        <taxon>Eukaryota</taxon>
        <taxon>Fungi</taxon>
        <taxon>Dikarya</taxon>
        <taxon>Basidiomycota</taxon>
        <taxon>Agaricomycotina</taxon>
        <taxon>Agaricomycetes</taxon>
        <taxon>Agaricomycetidae</taxon>
        <taxon>Boletales</taxon>
        <taxon>Sclerodermatineae</taxon>
        <taxon>Pisolithaceae</taxon>
        <taxon>Pisolithus</taxon>
    </lineage>
</organism>
<dbReference type="Proteomes" id="UP000054217">
    <property type="component" value="Unassembled WGS sequence"/>
</dbReference>
<evidence type="ECO:0008006" key="5">
    <source>
        <dbReference type="Google" id="ProtNLM"/>
    </source>
</evidence>
<feature type="region of interest" description="Disordered" evidence="1">
    <location>
        <begin position="1"/>
        <end position="26"/>
    </location>
</feature>
<dbReference type="InParanoid" id="A0A0C3PFZ1"/>
<feature type="compositionally biased region" description="Pro residues" evidence="1">
    <location>
        <begin position="52"/>
        <end position="62"/>
    </location>
</feature>
<name>A0A0C3PFZ1_PISTI</name>
<evidence type="ECO:0000256" key="2">
    <source>
        <dbReference type="SAM" id="Phobius"/>
    </source>
</evidence>
<feature type="compositionally biased region" description="Polar residues" evidence="1">
    <location>
        <begin position="10"/>
        <end position="19"/>
    </location>
</feature>
<accession>A0A0C3PFZ1</accession>
<gene>
    <name evidence="3" type="ORF">M404DRAFT_998920</name>
</gene>
<keyword evidence="4" id="KW-1185">Reference proteome</keyword>
<keyword evidence="2" id="KW-1133">Transmembrane helix</keyword>
<reference evidence="3 4" key="1">
    <citation type="submission" date="2014-04" db="EMBL/GenBank/DDBJ databases">
        <authorList>
            <consortium name="DOE Joint Genome Institute"/>
            <person name="Kuo A."/>
            <person name="Kohler A."/>
            <person name="Costa M.D."/>
            <person name="Nagy L.G."/>
            <person name="Floudas D."/>
            <person name="Copeland A."/>
            <person name="Barry K.W."/>
            <person name="Cichocki N."/>
            <person name="Veneault-Fourrey C."/>
            <person name="LaButti K."/>
            <person name="Lindquist E.A."/>
            <person name="Lipzen A."/>
            <person name="Lundell T."/>
            <person name="Morin E."/>
            <person name="Murat C."/>
            <person name="Sun H."/>
            <person name="Tunlid A."/>
            <person name="Henrissat B."/>
            <person name="Grigoriev I.V."/>
            <person name="Hibbett D.S."/>
            <person name="Martin F."/>
            <person name="Nordberg H.P."/>
            <person name="Cantor M.N."/>
            <person name="Hua S.X."/>
        </authorList>
    </citation>
    <scope>NUCLEOTIDE SEQUENCE [LARGE SCALE GENOMIC DNA]</scope>
    <source>
        <strain evidence="3 4">Marx 270</strain>
    </source>
</reference>
<dbReference type="STRING" id="870435.A0A0C3PFZ1"/>
<dbReference type="AlphaFoldDB" id="A0A0C3PFZ1"/>
<proteinExistence type="predicted"/>
<evidence type="ECO:0000313" key="4">
    <source>
        <dbReference type="Proteomes" id="UP000054217"/>
    </source>
</evidence>